<name>A0A7C9MUX6_9ACTN</name>
<dbReference type="EMBL" id="WXEW01000001">
    <property type="protein sequence ID" value="NAS20911.1"/>
    <property type="molecule type" value="Genomic_DNA"/>
</dbReference>
<keyword evidence="2" id="KW-1185">Reference proteome</keyword>
<reference evidence="1 2" key="1">
    <citation type="submission" date="2020-01" db="EMBL/GenBank/DDBJ databases">
        <title>Herbidospora sp. NEAU-GS84 nov., a novel actinomycete isolated from soil.</title>
        <authorList>
            <person name="Han L."/>
        </authorList>
    </citation>
    <scope>NUCLEOTIDE SEQUENCE [LARGE SCALE GENOMIC DNA]</scope>
    <source>
        <strain evidence="1 2">NEAU-GS84</strain>
    </source>
</reference>
<evidence type="ECO:0000313" key="1">
    <source>
        <dbReference type="EMBL" id="NAS20911.1"/>
    </source>
</evidence>
<gene>
    <name evidence="1" type="ORF">GT755_04330</name>
</gene>
<evidence type="ECO:0000313" key="2">
    <source>
        <dbReference type="Proteomes" id="UP000479526"/>
    </source>
</evidence>
<sequence>MGRDLDERYCLVAASDGWHVYYSERGQKSGLRVFRDEDAACRALLRDVLADHGVQARLRTSGNSGSGV</sequence>
<dbReference type="Proteomes" id="UP000479526">
    <property type="component" value="Unassembled WGS sequence"/>
</dbReference>
<dbReference type="AlphaFoldDB" id="A0A7C9MUX6"/>
<proteinExistence type="predicted"/>
<accession>A0A7C9MUX6</accession>
<protein>
    <submittedName>
        <fullName evidence="1">Uncharacterized protein</fullName>
    </submittedName>
</protein>
<organism evidence="1 2">
    <name type="scientific">Herbidospora solisilvae</name>
    <dbReference type="NCBI Taxonomy" id="2696284"/>
    <lineage>
        <taxon>Bacteria</taxon>
        <taxon>Bacillati</taxon>
        <taxon>Actinomycetota</taxon>
        <taxon>Actinomycetes</taxon>
        <taxon>Streptosporangiales</taxon>
        <taxon>Streptosporangiaceae</taxon>
        <taxon>Herbidospora</taxon>
    </lineage>
</organism>
<comment type="caution">
    <text evidence="1">The sequence shown here is derived from an EMBL/GenBank/DDBJ whole genome shotgun (WGS) entry which is preliminary data.</text>
</comment>